<feature type="transmembrane region" description="Helical" evidence="1">
    <location>
        <begin position="53"/>
        <end position="75"/>
    </location>
</feature>
<proteinExistence type="predicted"/>
<keyword evidence="1" id="KW-1133">Transmembrane helix</keyword>
<keyword evidence="1" id="KW-0812">Transmembrane</keyword>
<dbReference type="EMBL" id="CAJOBF010000023">
    <property type="protein sequence ID" value="CAF3726554.1"/>
    <property type="molecule type" value="Genomic_DNA"/>
</dbReference>
<evidence type="ECO:0000313" key="2">
    <source>
        <dbReference type="EMBL" id="CAF3726554.1"/>
    </source>
</evidence>
<gene>
    <name evidence="2" type="ORF">UXM345_LOCUS549</name>
</gene>
<protein>
    <submittedName>
        <fullName evidence="2">Uncharacterized protein</fullName>
    </submittedName>
</protein>
<name>A0A818WLA6_9BILA</name>
<keyword evidence="1" id="KW-0472">Membrane</keyword>
<dbReference type="Proteomes" id="UP000663842">
    <property type="component" value="Unassembled WGS sequence"/>
</dbReference>
<feature type="transmembrane region" description="Helical" evidence="1">
    <location>
        <begin position="109"/>
        <end position="128"/>
    </location>
</feature>
<reference evidence="2" key="1">
    <citation type="submission" date="2021-02" db="EMBL/GenBank/DDBJ databases">
        <authorList>
            <person name="Nowell W R."/>
        </authorList>
    </citation>
    <scope>NUCLEOTIDE SEQUENCE</scope>
</reference>
<organism evidence="2 3">
    <name type="scientific">Rotaria magnacalcarata</name>
    <dbReference type="NCBI Taxonomy" id="392030"/>
    <lineage>
        <taxon>Eukaryota</taxon>
        <taxon>Metazoa</taxon>
        <taxon>Spiralia</taxon>
        <taxon>Gnathifera</taxon>
        <taxon>Rotifera</taxon>
        <taxon>Eurotatoria</taxon>
        <taxon>Bdelloidea</taxon>
        <taxon>Philodinida</taxon>
        <taxon>Philodinidae</taxon>
        <taxon>Rotaria</taxon>
    </lineage>
</organism>
<dbReference type="AlphaFoldDB" id="A0A818WLA6"/>
<sequence length="137" mass="15695">MSSIASLISILSGLTTRILPGYAVDLTNTIGWLFGTQLKCYGKTDVCRLATDFTYALVTIIIPILIMICFGLLTISNIQESYRRVFMETETQLSINVPVATQKWRKTDFYLLLMLFVQQFFICCVHFHKQCKKSIQH</sequence>
<accession>A0A818WLA6</accession>
<evidence type="ECO:0000256" key="1">
    <source>
        <dbReference type="SAM" id="Phobius"/>
    </source>
</evidence>
<comment type="caution">
    <text evidence="2">The sequence shown here is derived from an EMBL/GenBank/DDBJ whole genome shotgun (WGS) entry which is preliminary data.</text>
</comment>
<evidence type="ECO:0000313" key="3">
    <source>
        <dbReference type="Proteomes" id="UP000663842"/>
    </source>
</evidence>